<dbReference type="InterPro" id="IPR013563">
    <property type="entry name" value="Oligopep_ABC_C"/>
</dbReference>
<evidence type="ECO:0000313" key="11">
    <source>
        <dbReference type="Proteomes" id="UP000831775"/>
    </source>
</evidence>
<sequence length="566" mass="59475">MTAHAHASSAPDPAAASDASATPRAATLLSVRDLTVAYATEQGPVTAVSGVSFDVRPGECVALVGESGSGKTTVGRALLGLLPRDTRVVAERLEVAGRDARGFRDRDWRAVRGGEVGLVLQDALVSLDPLRTIGQEVSEAMRAGTRPRTRAARRAEVVQRLAQAGLPDAESRSRQYAHQLSGGQRQRALIATAVAGDPGVLIADEPTTALDVTVQRQVIDLLREKRRAGLGLVLISHDLAVVAEIADRVLVMRGGEVVEQGAPAEVLSHPKHAYTRALIAAVPGDGAGSPAEGPVDGQDRPAASAQGSSAGAAVLVADGLRVEYRTPGHDAPRIGLDDVSLEVRRGRALGIVGESGSGKSTLLRVLLALQEPSAGSVQLDGAPWSGIPETQRRERRPRLQLVAQDPLSAFNPRFDVRQVIGEALGRCPAAEREGRIAEVLDAVSLPRTVLDRHPLQLSGGQRQRVAIARALAAEPEVLFCDEAVSALDVVIQAQILELLGDLQRSRGLSIVFVSHDLGVIAQLCDDVIVLQNGAVVESGPVESVYGAPQHPYTRALLEARPLLGAA</sequence>
<dbReference type="NCBIfam" id="NF007739">
    <property type="entry name" value="PRK10419.1"/>
    <property type="match status" value="2"/>
</dbReference>
<dbReference type="InterPro" id="IPR027417">
    <property type="entry name" value="P-loop_NTPase"/>
</dbReference>
<evidence type="ECO:0000256" key="2">
    <source>
        <dbReference type="ARBA" id="ARBA00005417"/>
    </source>
</evidence>
<dbReference type="PROSITE" id="PS00211">
    <property type="entry name" value="ABC_TRANSPORTER_1"/>
    <property type="match status" value="2"/>
</dbReference>
<feature type="domain" description="ABC transporter" evidence="9">
    <location>
        <begin position="320"/>
        <end position="557"/>
    </location>
</feature>
<evidence type="ECO:0000256" key="6">
    <source>
        <dbReference type="ARBA" id="ARBA00022840"/>
    </source>
</evidence>
<keyword evidence="3" id="KW-0813">Transport</keyword>
<evidence type="ECO:0000256" key="1">
    <source>
        <dbReference type="ARBA" id="ARBA00004202"/>
    </source>
</evidence>
<dbReference type="Pfam" id="PF00005">
    <property type="entry name" value="ABC_tran"/>
    <property type="match status" value="2"/>
</dbReference>
<dbReference type="InterPro" id="IPR003439">
    <property type="entry name" value="ABC_transporter-like_ATP-bd"/>
</dbReference>
<name>A0ABY4FTX8_9MICO</name>
<dbReference type="InterPro" id="IPR003593">
    <property type="entry name" value="AAA+_ATPase"/>
</dbReference>
<evidence type="ECO:0000256" key="7">
    <source>
        <dbReference type="ARBA" id="ARBA00023136"/>
    </source>
</evidence>
<dbReference type="InterPro" id="IPR050388">
    <property type="entry name" value="ABC_Ni/Peptide_Import"/>
</dbReference>
<keyword evidence="6 10" id="KW-0067">ATP-binding</keyword>
<dbReference type="CDD" id="cd03257">
    <property type="entry name" value="ABC_NikE_OppD_transporters"/>
    <property type="match status" value="2"/>
</dbReference>
<dbReference type="RefSeq" id="WP_244684885.1">
    <property type="nucleotide sequence ID" value="NZ_CP095043.1"/>
</dbReference>
<evidence type="ECO:0000256" key="3">
    <source>
        <dbReference type="ARBA" id="ARBA00022448"/>
    </source>
</evidence>
<keyword evidence="4" id="KW-1003">Cell membrane</keyword>
<feature type="region of interest" description="Disordered" evidence="8">
    <location>
        <begin position="1"/>
        <end position="21"/>
    </location>
</feature>
<dbReference type="SUPFAM" id="SSF52540">
    <property type="entry name" value="P-loop containing nucleoside triphosphate hydrolases"/>
    <property type="match status" value="2"/>
</dbReference>
<evidence type="ECO:0000259" key="9">
    <source>
        <dbReference type="PROSITE" id="PS50893"/>
    </source>
</evidence>
<keyword evidence="11" id="KW-1185">Reference proteome</keyword>
<reference evidence="10 11" key="1">
    <citation type="submission" date="2022-04" db="EMBL/GenBank/DDBJ databases">
        <title>Leucobacter sp. isolated from rhizosphere of onion.</title>
        <authorList>
            <person name="Won M."/>
            <person name="Lee C.-M."/>
            <person name="Woen H.-Y."/>
            <person name="Kwon S.-W."/>
        </authorList>
    </citation>
    <scope>NUCLEOTIDE SEQUENCE [LARGE SCALE GENOMIC DNA]</scope>
    <source>
        <strain evidence="10 11">H25R-14</strain>
    </source>
</reference>
<evidence type="ECO:0000256" key="4">
    <source>
        <dbReference type="ARBA" id="ARBA00022475"/>
    </source>
</evidence>
<dbReference type="Gene3D" id="3.40.50.300">
    <property type="entry name" value="P-loop containing nucleotide triphosphate hydrolases"/>
    <property type="match status" value="2"/>
</dbReference>
<accession>A0ABY4FTX8</accession>
<dbReference type="Pfam" id="PF08352">
    <property type="entry name" value="oligo_HPY"/>
    <property type="match status" value="2"/>
</dbReference>
<dbReference type="GO" id="GO:0005524">
    <property type="term" value="F:ATP binding"/>
    <property type="evidence" value="ECO:0007669"/>
    <property type="project" value="UniProtKB-KW"/>
</dbReference>
<feature type="region of interest" description="Disordered" evidence="8">
    <location>
        <begin position="285"/>
        <end position="308"/>
    </location>
</feature>
<dbReference type="NCBIfam" id="NF008453">
    <property type="entry name" value="PRK11308.1"/>
    <property type="match status" value="2"/>
</dbReference>
<dbReference type="Proteomes" id="UP000831775">
    <property type="component" value="Chromosome"/>
</dbReference>
<evidence type="ECO:0000313" key="10">
    <source>
        <dbReference type="EMBL" id="UOQ59715.1"/>
    </source>
</evidence>
<evidence type="ECO:0000256" key="8">
    <source>
        <dbReference type="SAM" id="MobiDB-lite"/>
    </source>
</evidence>
<comment type="similarity">
    <text evidence="2">Belongs to the ABC transporter superfamily.</text>
</comment>
<comment type="subcellular location">
    <subcellularLocation>
        <location evidence="1">Cell membrane</location>
        <topology evidence="1">Peripheral membrane protein</topology>
    </subcellularLocation>
</comment>
<gene>
    <name evidence="10" type="ORF">MUN76_11735</name>
</gene>
<protein>
    <submittedName>
        <fullName evidence="10">ABC transporter ATP-binding protein</fullName>
    </submittedName>
</protein>
<dbReference type="InterPro" id="IPR017871">
    <property type="entry name" value="ABC_transporter-like_CS"/>
</dbReference>
<proteinExistence type="inferred from homology"/>
<feature type="domain" description="ABC transporter" evidence="9">
    <location>
        <begin position="31"/>
        <end position="279"/>
    </location>
</feature>
<keyword evidence="5" id="KW-0547">Nucleotide-binding</keyword>
<evidence type="ECO:0000256" key="5">
    <source>
        <dbReference type="ARBA" id="ARBA00022741"/>
    </source>
</evidence>
<dbReference type="EMBL" id="CP095043">
    <property type="protein sequence ID" value="UOQ59715.1"/>
    <property type="molecule type" value="Genomic_DNA"/>
</dbReference>
<dbReference type="SMART" id="SM00382">
    <property type="entry name" value="AAA"/>
    <property type="match status" value="2"/>
</dbReference>
<dbReference type="PANTHER" id="PTHR43297:SF2">
    <property type="entry name" value="DIPEPTIDE TRANSPORT ATP-BINDING PROTEIN DPPD"/>
    <property type="match status" value="1"/>
</dbReference>
<dbReference type="PANTHER" id="PTHR43297">
    <property type="entry name" value="OLIGOPEPTIDE TRANSPORT ATP-BINDING PROTEIN APPD"/>
    <property type="match status" value="1"/>
</dbReference>
<organism evidence="10 11">
    <name type="scientific">Leucobacter rhizosphaerae</name>
    <dbReference type="NCBI Taxonomy" id="2932245"/>
    <lineage>
        <taxon>Bacteria</taxon>
        <taxon>Bacillati</taxon>
        <taxon>Actinomycetota</taxon>
        <taxon>Actinomycetes</taxon>
        <taxon>Micrococcales</taxon>
        <taxon>Microbacteriaceae</taxon>
        <taxon>Leucobacter</taxon>
    </lineage>
</organism>
<keyword evidence="7" id="KW-0472">Membrane</keyword>
<dbReference type="PROSITE" id="PS50893">
    <property type="entry name" value="ABC_TRANSPORTER_2"/>
    <property type="match status" value="2"/>
</dbReference>